<dbReference type="Proteomes" id="UP001596494">
    <property type="component" value="Unassembled WGS sequence"/>
</dbReference>
<keyword evidence="3" id="KW-1185">Reference proteome</keyword>
<dbReference type="EMBL" id="JBHTBY010000008">
    <property type="protein sequence ID" value="MFC7321449.1"/>
    <property type="molecule type" value="Genomic_DNA"/>
</dbReference>
<keyword evidence="2" id="KW-0808">Transferase</keyword>
<name>A0ABW2K5P3_9BACI</name>
<keyword evidence="2" id="KW-0418">Kinase</keyword>
<evidence type="ECO:0000313" key="2">
    <source>
        <dbReference type="EMBL" id="MFC7321449.1"/>
    </source>
</evidence>
<evidence type="ECO:0000313" key="3">
    <source>
        <dbReference type="Proteomes" id="UP001596494"/>
    </source>
</evidence>
<gene>
    <name evidence="2" type="ORF">ACFQMN_11190</name>
</gene>
<dbReference type="InterPro" id="IPR055571">
    <property type="entry name" value="DUF7147"/>
</dbReference>
<sequence length="129" mass="14875">MRQKFIELGEGYADIYELLELGEQMTERIDYAIAFYCEKSSQAVSSLAFIMKPTSQQKFQPIYICREGIPNPHEKPNKRFDLFQAVAESAGKTVTEFTVKPSTMFPETELYYNYLIGILRTNRILSPLS</sequence>
<evidence type="ECO:0000259" key="1">
    <source>
        <dbReference type="Pfam" id="PF23648"/>
    </source>
</evidence>
<dbReference type="RefSeq" id="WP_289217230.1">
    <property type="nucleotide sequence ID" value="NZ_JAPVRC010000015.1"/>
</dbReference>
<organism evidence="2 3">
    <name type="scientific">Halobacillus campisalis</name>
    <dbReference type="NCBI Taxonomy" id="435909"/>
    <lineage>
        <taxon>Bacteria</taxon>
        <taxon>Bacillati</taxon>
        <taxon>Bacillota</taxon>
        <taxon>Bacilli</taxon>
        <taxon>Bacillales</taxon>
        <taxon>Bacillaceae</taxon>
        <taxon>Halobacillus</taxon>
    </lineage>
</organism>
<reference evidence="3" key="1">
    <citation type="journal article" date="2019" name="Int. J. Syst. Evol. Microbiol.">
        <title>The Global Catalogue of Microorganisms (GCM) 10K type strain sequencing project: providing services to taxonomists for standard genome sequencing and annotation.</title>
        <authorList>
            <consortium name="The Broad Institute Genomics Platform"/>
            <consortium name="The Broad Institute Genome Sequencing Center for Infectious Disease"/>
            <person name="Wu L."/>
            <person name="Ma J."/>
        </authorList>
    </citation>
    <scope>NUCLEOTIDE SEQUENCE [LARGE SCALE GENOMIC DNA]</scope>
    <source>
        <strain evidence="3">CCUG 73951</strain>
    </source>
</reference>
<feature type="domain" description="DUF7147" evidence="1">
    <location>
        <begin position="1"/>
        <end position="125"/>
    </location>
</feature>
<proteinExistence type="predicted"/>
<comment type="caution">
    <text evidence="2">The sequence shown here is derived from an EMBL/GenBank/DDBJ whole genome shotgun (WGS) entry which is preliminary data.</text>
</comment>
<accession>A0ABW2K5P3</accession>
<dbReference type="Pfam" id="PF23648">
    <property type="entry name" value="DUF7147"/>
    <property type="match status" value="1"/>
</dbReference>
<dbReference type="GO" id="GO:0016301">
    <property type="term" value="F:kinase activity"/>
    <property type="evidence" value="ECO:0007669"/>
    <property type="project" value="UniProtKB-KW"/>
</dbReference>
<protein>
    <submittedName>
        <fullName evidence="2">Methylthioribose kinase</fullName>
    </submittedName>
</protein>